<organism evidence="6 7">
    <name type="scientific">Thelohanellus kitauei</name>
    <name type="common">Myxosporean</name>
    <dbReference type="NCBI Taxonomy" id="669202"/>
    <lineage>
        <taxon>Eukaryota</taxon>
        <taxon>Metazoa</taxon>
        <taxon>Cnidaria</taxon>
        <taxon>Myxozoa</taxon>
        <taxon>Myxosporea</taxon>
        <taxon>Bivalvulida</taxon>
        <taxon>Platysporina</taxon>
        <taxon>Myxobolidae</taxon>
        <taxon>Thelohanellus</taxon>
    </lineage>
</organism>
<dbReference type="GO" id="GO:0005739">
    <property type="term" value="C:mitochondrion"/>
    <property type="evidence" value="ECO:0007669"/>
    <property type="project" value="TreeGrafter"/>
</dbReference>
<dbReference type="SUPFAM" id="SSF52440">
    <property type="entry name" value="PreATP-grasp domain"/>
    <property type="match status" value="1"/>
</dbReference>
<protein>
    <submittedName>
        <fullName evidence="6">Propionyl-CoA carboxylase alpha chain, mitochondrial</fullName>
    </submittedName>
</protein>
<comment type="caution">
    <text evidence="6">The sequence shown here is derived from an EMBL/GenBank/DDBJ whole genome shotgun (WGS) entry which is preliminary data.</text>
</comment>
<keyword evidence="3" id="KW-0067">ATP-binding</keyword>
<evidence type="ECO:0000256" key="2">
    <source>
        <dbReference type="ARBA" id="ARBA00022741"/>
    </source>
</evidence>
<dbReference type="PANTHER" id="PTHR18866">
    <property type="entry name" value="CARBOXYLASE:PYRUVATE/ACETYL-COA/PROPIONYL-COA CARBOXYLASE"/>
    <property type="match status" value="1"/>
</dbReference>
<keyword evidence="2" id="KW-0547">Nucleotide-binding</keyword>
<name>A0A0C2MV45_THEKT</name>
<dbReference type="GO" id="GO:0004658">
    <property type="term" value="F:propionyl-CoA carboxylase activity"/>
    <property type="evidence" value="ECO:0007669"/>
    <property type="project" value="TreeGrafter"/>
</dbReference>
<dbReference type="PANTHER" id="PTHR18866:SF33">
    <property type="entry name" value="METHYLCROTONOYL-COA CARBOXYLASE SUBUNIT ALPHA, MITOCHONDRIAL-RELATED"/>
    <property type="match status" value="1"/>
</dbReference>
<dbReference type="InterPro" id="IPR016185">
    <property type="entry name" value="PreATP-grasp_dom_sf"/>
</dbReference>
<dbReference type="Proteomes" id="UP000031668">
    <property type="component" value="Unassembled WGS sequence"/>
</dbReference>
<accession>A0A0C2MV45</accession>
<dbReference type="Pfam" id="PF00289">
    <property type="entry name" value="Biotin_carb_N"/>
    <property type="match status" value="1"/>
</dbReference>
<sequence>MKTCKKLGIKTVAVYSEADESALFVKYADEAVLIGPAPSAQSYLSMNAILEACKKTGAMAVHPGYGFLSEKPEFAELLMKNGITFIGPPPEAMRLMSDKLQSKSSAMKAKVNVVPGVFDVIDDVGKAIAIANQIG</sequence>
<dbReference type="InterPro" id="IPR005481">
    <property type="entry name" value="BC-like_N"/>
</dbReference>
<dbReference type="OrthoDB" id="5975217at2759"/>
<keyword evidence="7" id="KW-1185">Reference proteome</keyword>
<evidence type="ECO:0000256" key="3">
    <source>
        <dbReference type="ARBA" id="ARBA00022840"/>
    </source>
</evidence>
<feature type="domain" description="Biotin carboxylation" evidence="5">
    <location>
        <begin position="1"/>
        <end position="135"/>
    </location>
</feature>
<proteinExistence type="predicted"/>
<dbReference type="PROSITE" id="PS50979">
    <property type="entry name" value="BC"/>
    <property type="match status" value="1"/>
</dbReference>
<keyword evidence="4" id="KW-0092">Biotin</keyword>
<evidence type="ECO:0000313" key="7">
    <source>
        <dbReference type="Proteomes" id="UP000031668"/>
    </source>
</evidence>
<evidence type="ECO:0000313" key="6">
    <source>
        <dbReference type="EMBL" id="KII68020.1"/>
    </source>
</evidence>
<dbReference type="OMA" id="CKKTGAM"/>
<evidence type="ECO:0000256" key="1">
    <source>
        <dbReference type="ARBA" id="ARBA00022598"/>
    </source>
</evidence>
<dbReference type="AlphaFoldDB" id="A0A0C2MV45"/>
<keyword evidence="1" id="KW-0436">Ligase</keyword>
<gene>
    <name evidence="6" type="ORF">RF11_02022</name>
</gene>
<dbReference type="InterPro" id="IPR011764">
    <property type="entry name" value="Biotin_carboxylation_dom"/>
</dbReference>
<evidence type="ECO:0000256" key="4">
    <source>
        <dbReference type="ARBA" id="ARBA00023267"/>
    </source>
</evidence>
<dbReference type="InterPro" id="IPR050856">
    <property type="entry name" value="Biotin_carboxylase_complex"/>
</dbReference>
<reference evidence="6 7" key="1">
    <citation type="journal article" date="2014" name="Genome Biol. Evol.">
        <title>The genome of the myxosporean Thelohanellus kitauei shows adaptations to nutrient acquisition within its fish host.</title>
        <authorList>
            <person name="Yang Y."/>
            <person name="Xiong J."/>
            <person name="Zhou Z."/>
            <person name="Huo F."/>
            <person name="Miao W."/>
            <person name="Ran C."/>
            <person name="Liu Y."/>
            <person name="Zhang J."/>
            <person name="Feng J."/>
            <person name="Wang M."/>
            <person name="Wang M."/>
            <person name="Wang L."/>
            <person name="Yao B."/>
        </authorList>
    </citation>
    <scope>NUCLEOTIDE SEQUENCE [LARGE SCALE GENOMIC DNA]</scope>
    <source>
        <strain evidence="6">Wuqing</strain>
    </source>
</reference>
<dbReference type="GO" id="GO:0005524">
    <property type="term" value="F:ATP binding"/>
    <property type="evidence" value="ECO:0007669"/>
    <property type="project" value="UniProtKB-KW"/>
</dbReference>
<dbReference type="Gene3D" id="3.30.470.20">
    <property type="entry name" value="ATP-grasp fold, B domain"/>
    <property type="match status" value="1"/>
</dbReference>
<dbReference type="EMBL" id="JWZT01002990">
    <property type="protein sequence ID" value="KII68020.1"/>
    <property type="molecule type" value="Genomic_DNA"/>
</dbReference>
<evidence type="ECO:0000259" key="5">
    <source>
        <dbReference type="PROSITE" id="PS50979"/>
    </source>
</evidence>